<organism evidence="1 2">
    <name type="scientific">Phyllobacterium trifolii</name>
    <dbReference type="NCBI Taxonomy" id="300193"/>
    <lineage>
        <taxon>Bacteria</taxon>
        <taxon>Pseudomonadati</taxon>
        <taxon>Pseudomonadota</taxon>
        <taxon>Alphaproteobacteria</taxon>
        <taxon>Hyphomicrobiales</taxon>
        <taxon>Phyllobacteriaceae</taxon>
        <taxon>Phyllobacterium</taxon>
    </lineage>
</organism>
<dbReference type="Proteomes" id="UP000554520">
    <property type="component" value="Unassembled WGS sequence"/>
</dbReference>
<gene>
    <name evidence="1" type="ORF">FHS21_005063</name>
</gene>
<comment type="caution">
    <text evidence="1">The sequence shown here is derived from an EMBL/GenBank/DDBJ whole genome shotgun (WGS) entry which is preliminary data.</text>
</comment>
<name>A0A839UF98_9HYPH</name>
<reference evidence="1 2" key="1">
    <citation type="submission" date="2020-08" db="EMBL/GenBank/DDBJ databases">
        <title>Genomic Encyclopedia of Type Strains, Phase III (KMG-III): the genomes of soil and plant-associated and newly described type strains.</title>
        <authorList>
            <person name="Whitman W."/>
        </authorList>
    </citation>
    <scope>NUCLEOTIDE SEQUENCE [LARGE SCALE GENOMIC DNA]</scope>
    <source>
        <strain evidence="1 2">CECT 7015</strain>
    </source>
</reference>
<dbReference type="AlphaFoldDB" id="A0A839UF98"/>
<keyword evidence="2" id="KW-1185">Reference proteome</keyword>
<protein>
    <submittedName>
        <fullName evidence="1">Uncharacterized protein</fullName>
    </submittedName>
</protein>
<accession>A0A839UF98</accession>
<sequence>MENGWLPAMQGFNETSVKTPTKPIFYVSLTVTGSRATLPSFKLSRIDRPWVGARRS</sequence>
<evidence type="ECO:0000313" key="1">
    <source>
        <dbReference type="EMBL" id="MBB3148615.1"/>
    </source>
</evidence>
<proteinExistence type="predicted"/>
<dbReference type="EMBL" id="JACHXN010000021">
    <property type="protein sequence ID" value="MBB3148615.1"/>
    <property type="molecule type" value="Genomic_DNA"/>
</dbReference>
<evidence type="ECO:0000313" key="2">
    <source>
        <dbReference type="Proteomes" id="UP000554520"/>
    </source>
</evidence>